<evidence type="ECO:0000259" key="1">
    <source>
        <dbReference type="PROSITE" id="PS51704"/>
    </source>
</evidence>
<dbReference type="EC" id="3.1.-.-" evidence="2"/>
<dbReference type="PANTHER" id="PTHR46211">
    <property type="entry name" value="GLYCEROPHOSPHORYL DIESTER PHOSPHODIESTERASE"/>
    <property type="match status" value="1"/>
</dbReference>
<dbReference type="Pfam" id="PF03009">
    <property type="entry name" value="GDPD"/>
    <property type="match status" value="1"/>
</dbReference>
<sequence length="256" mass="28886">MWQTNYSKNRGKIMDLEIIAHRGFSVMAPENTLVAFNAALQQGANSLEFDLQISADGIPVIFHDQELNRITGISGKVSEKTVAELKELDAGGWFAERFAGESIPTLEDAIATFQAVKDFLYFDVKPDHQWSELEIKNLGDFLINNNLIKKSIMTSFNQGFLDQIRGYCPEITLGYFLIDFKQFEEQLQTAINQGNAILTIDYPVVLEHPEIITQSRNQGVDIVVWTVDDLEDFKKLVNLGVKRIITNSLIGNIQVN</sequence>
<dbReference type="HOGENOM" id="CLU_030006_3_5_3"/>
<dbReference type="eggNOG" id="COG0584">
    <property type="taxonomic scope" value="Bacteria"/>
</dbReference>
<dbReference type="SUPFAM" id="SSF51695">
    <property type="entry name" value="PLC-like phosphodiesterases"/>
    <property type="match status" value="1"/>
</dbReference>
<accession>A0A073CJN6</accession>
<dbReference type="InterPro" id="IPR017946">
    <property type="entry name" value="PLC-like_Pdiesterase_TIM-brl"/>
</dbReference>
<evidence type="ECO:0000313" key="3">
    <source>
        <dbReference type="Proteomes" id="UP000027395"/>
    </source>
</evidence>
<gene>
    <name evidence="2" type="primary">ugpQ</name>
    <name evidence="2" type="ORF">A19Y_3093</name>
</gene>
<dbReference type="Proteomes" id="UP000027395">
    <property type="component" value="Chromosome"/>
</dbReference>
<organism evidence="2 3">
    <name type="scientific">Planktothrix agardhii (strain NIVA-CYA 126/8)</name>
    <dbReference type="NCBI Taxonomy" id="388467"/>
    <lineage>
        <taxon>Bacteria</taxon>
        <taxon>Bacillati</taxon>
        <taxon>Cyanobacteriota</taxon>
        <taxon>Cyanophyceae</taxon>
        <taxon>Oscillatoriophycideae</taxon>
        <taxon>Oscillatoriales</taxon>
        <taxon>Microcoleaceae</taxon>
        <taxon>Planktothrix</taxon>
    </lineage>
</organism>
<dbReference type="EMBL" id="CM002803">
    <property type="protein sequence ID" value="KEI67923.1"/>
    <property type="molecule type" value="Genomic_DNA"/>
</dbReference>
<protein>
    <submittedName>
        <fullName evidence="2">UgpQ</fullName>
        <ecNumber evidence="2">3.1.-.-</ecNumber>
    </submittedName>
</protein>
<dbReference type="GO" id="GO:0006629">
    <property type="term" value="P:lipid metabolic process"/>
    <property type="evidence" value="ECO:0007669"/>
    <property type="project" value="InterPro"/>
</dbReference>
<dbReference type="GO" id="GO:0008081">
    <property type="term" value="F:phosphoric diester hydrolase activity"/>
    <property type="evidence" value="ECO:0007669"/>
    <property type="project" value="InterPro"/>
</dbReference>
<evidence type="ECO:0000313" key="2">
    <source>
        <dbReference type="EMBL" id="KEI67923.1"/>
    </source>
</evidence>
<dbReference type="STRING" id="388467.A19Y_3093"/>
<reference evidence="2 3" key="1">
    <citation type="journal article" date="2014" name="Appl. Environ. Microbiol.">
        <title>Elucidation of insertion elements encoded on plasmids and in vitro construction of shuttle vectors from the toxic cyanobacterium Planktothrix.</title>
        <authorList>
            <person name="Christiansen G."/>
            <person name="Goesmann A."/>
            <person name="Kurmayer R."/>
        </authorList>
    </citation>
    <scope>NUCLEOTIDE SEQUENCE [LARGE SCALE GENOMIC DNA]</scope>
    <source>
        <strain evidence="2 3">NIVA-CYA 126/8</strain>
    </source>
</reference>
<dbReference type="PANTHER" id="PTHR46211:SF14">
    <property type="entry name" value="GLYCEROPHOSPHODIESTER PHOSPHODIESTERASE"/>
    <property type="match status" value="1"/>
</dbReference>
<name>A0A073CJN6_PLAA1</name>
<proteinExistence type="predicted"/>
<dbReference type="PATRIC" id="fig|388467.6.peg.3038"/>
<dbReference type="PROSITE" id="PS51704">
    <property type="entry name" value="GP_PDE"/>
    <property type="match status" value="1"/>
</dbReference>
<dbReference type="InterPro" id="IPR030395">
    <property type="entry name" value="GP_PDE_dom"/>
</dbReference>
<dbReference type="Gene3D" id="3.20.20.190">
    <property type="entry name" value="Phosphatidylinositol (PI) phosphodiesterase"/>
    <property type="match status" value="1"/>
</dbReference>
<keyword evidence="3" id="KW-1185">Reference proteome</keyword>
<dbReference type="AlphaFoldDB" id="A0A073CJN6"/>
<keyword evidence="2" id="KW-0378">Hydrolase</keyword>
<feature type="domain" description="GP-PDE" evidence="1">
    <location>
        <begin position="16"/>
        <end position="256"/>
    </location>
</feature>